<feature type="binding site" evidence="9">
    <location>
        <position position="40"/>
    </location>
    <ligand>
        <name>substrate</name>
    </ligand>
</feature>
<dbReference type="Pfam" id="PF13500">
    <property type="entry name" value="AAA_26"/>
    <property type="match status" value="1"/>
</dbReference>
<dbReference type="CDD" id="cd03109">
    <property type="entry name" value="DTBS"/>
    <property type="match status" value="1"/>
</dbReference>
<dbReference type="GO" id="GO:0005524">
    <property type="term" value="F:ATP binding"/>
    <property type="evidence" value="ECO:0007669"/>
    <property type="project" value="UniProtKB-UniRule"/>
</dbReference>
<comment type="subcellular location">
    <subcellularLocation>
        <location evidence="9">Cytoplasm</location>
    </subcellularLocation>
</comment>
<reference evidence="11 12" key="2">
    <citation type="submission" date="2018-11" db="EMBL/GenBank/DDBJ databases">
        <title>Genomic Encyclopedia of Type Strains, Phase IV (KMG-IV): sequencing the most valuable type-strain genomes for metagenomic binning, comparative biology and taxonomic classification.</title>
        <authorList>
            <person name="Goeker M."/>
        </authorList>
    </citation>
    <scope>NUCLEOTIDE SEQUENCE [LARGE SCALE GENOMIC DNA]</scope>
    <source>
        <strain evidence="11 12">DSM 27783</strain>
    </source>
</reference>
<comment type="catalytic activity">
    <reaction evidence="8">
        <text>(7R,8S)-8-amino-7-(carboxyamino)nonanoate + ATP = (4R,5S)-dethiobiotin + ADP + phosphate + H(+)</text>
        <dbReference type="Rhea" id="RHEA:63684"/>
        <dbReference type="ChEBI" id="CHEBI:15378"/>
        <dbReference type="ChEBI" id="CHEBI:30616"/>
        <dbReference type="ChEBI" id="CHEBI:43474"/>
        <dbReference type="ChEBI" id="CHEBI:149470"/>
        <dbReference type="ChEBI" id="CHEBI:149473"/>
        <dbReference type="ChEBI" id="CHEBI:456216"/>
    </reaction>
</comment>
<comment type="pathway">
    <text evidence="9">Cofactor biosynthesis; biotin biosynthesis; biotin from 7,8-diaminononanoate: step 1/2.</text>
</comment>
<evidence type="ECO:0000256" key="6">
    <source>
        <dbReference type="ARBA" id="ARBA00022840"/>
    </source>
</evidence>
<evidence type="ECO:0000256" key="2">
    <source>
        <dbReference type="ARBA" id="ARBA00022598"/>
    </source>
</evidence>
<proteinExistence type="inferred from homology"/>
<evidence type="ECO:0000256" key="7">
    <source>
        <dbReference type="ARBA" id="ARBA00022842"/>
    </source>
</evidence>
<protein>
    <recommendedName>
        <fullName evidence="9">ATP-dependent dethiobiotin synthetase BioD</fullName>
        <ecNumber evidence="9">6.3.3.3</ecNumber>
    </recommendedName>
    <alternativeName>
        <fullName evidence="9">DTB synthetase</fullName>
        <shortName evidence="9">DTBS</shortName>
    </alternativeName>
    <alternativeName>
        <fullName evidence="9">Dethiobiotin synthase</fullName>
    </alternativeName>
</protein>
<feature type="binding site" evidence="9">
    <location>
        <begin position="110"/>
        <end position="113"/>
    </location>
    <ligand>
        <name>ATP</name>
        <dbReference type="ChEBI" id="CHEBI:30616"/>
    </ligand>
</feature>
<comment type="cofactor">
    <cofactor evidence="9">
        <name>Mg(2+)</name>
        <dbReference type="ChEBI" id="CHEBI:18420"/>
    </cofactor>
</comment>
<sequence>MNIFISANNTDRGKTYSTLKLIEKFSKLGYKVGVMKPIETGVKDVPLDGKKLFEKAKEYNPNLKSLSLEDIVPIRHSLPAAPYVSGEVDFEKIKKSYEKIKPLCDILLIEGAGGILVPVCENFYMMDFLKFFNAKLFLVIGSKLGMINDFLLNKYYLESNKIPFTWAINLFDEKEYFEISHPFLKIFNPLFIQKDLDKIAKKLLGD</sequence>
<feature type="binding site" evidence="9">
    <location>
        <position position="48"/>
    </location>
    <ligand>
        <name>Mg(2+)</name>
        <dbReference type="ChEBI" id="CHEBI:18420"/>
    </ligand>
</feature>
<dbReference type="PANTHER" id="PTHR43210:SF2">
    <property type="entry name" value="ATP-DEPENDENT DETHIOBIOTIN SYNTHETASE BIOD 2"/>
    <property type="match status" value="1"/>
</dbReference>
<reference evidence="10" key="3">
    <citation type="submission" date="2019-06" db="EMBL/GenBank/DDBJ databases">
        <title>A comparative analysis of the Nautiliaceae.</title>
        <authorList>
            <person name="Grosche A."/>
            <person name="Smedile F."/>
            <person name="Vetriani C."/>
        </authorList>
    </citation>
    <scope>NUCLEOTIDE SEQUENCE</scope>
    <source>
        <strain evidence="10">TB6</strain>
    </source>
</reference>
<evidence type="ECO:0000256" key="5">
    <source>
        <dbReference type="ARBA" id="ARBA00022756"/>
    </source>
</evidence>
<dbReference type="EMBL" id="RJVK01000002">
    <property type="protein sequence ID" value="ROR40230.1"/>
    <property type="molecule type" value="Genomic_DNA"/>
</dbReference>
<evidence type="ECO:0000313" key="10">
    <source>
        <dbReference type="EMBL" id="QCI27592.1"/>
    </source>
</evidence>
<dbReference type="PANTHER" id="PTHR43210">
    <property type="entry name" value="DETHIOBIOTIN SYNTHETASE"/>
    <property type="match status" value="1"/>
</dbReference>
<dbReference type="NCBIfam" id="TIGR00347">
    <property type="entry name" value="bioD"/>
    <property type="match status" value="1"/>
</dbReference>
<keyword evidence="2 9" id="KW-0436">Ligase</keyword>
<feature type="binding site" evidence="9">
    <location>
        <position position="15"/>
    </location>
    <ligand>
        <name>Mg(2+)</name>
        <dbReference type="ChEBI" id="CHEBI:18420"/>
    </ligand>
</feature>
<keyword evidence="3 9" id="KW-0479">Metal-binding</keyword>
<dbReference type="EC" id="6.3.3.3" evidence="9"/>
<dbReference type="EMBL" id="CP027432">
    <property type="protein sequence ID" value="QCI27592.1"/>
    <property type="molecule type" value="Genomic_DNA"/>
</dbReference>
<dbReference type="GO" id="GO:0005829">
    <property type="term" value="C:cytosol"/>
    <property type="evidence" value="ECO:0007669"/>
    <property type="project" value="TreeGrafter"/>
</dbReference>
<keyword evidence="4 9" id="KW-0547">Nucleotide-binding</keyword>
<evidence type="ECO:0000313" key="11">
    <source>
        <dbReference type="EMBL" id="ROR40230.1"/>
    </source>
</evidence>
<keyword evidence="5 9" id="KW-0093">Biotin biosynthesis</keyword>
<dbReference type="SUPFAM" id="SSF52540">
    <property type="entry name" value="P-loop containing nucleoside triphosphate hydrolases"/>
    <property type="match status" value="1"/>
</dbReference>
<dbReference type="InterPro" id="IPR027417">
    <property type="entry name" value="P-loop_NTPase"/>
</dbReference>
<dbReference type="InterPro" id="IPR004472">
    <property type="entry name" value="DTB_synth_BioD"/>
</dbReference>
<keyword evidence="1 9" id="KW-0963">Cytoplasm</keyword>
<gene>
    <name evidence="9 10" type="primary">bioD</name>
    <name evidence="10" type="ORF">C6V80_01020</name>
    <name evidence="11" type="ORF">EDC58_1219</name>
</gene>
<reference evidence="13" key="1">
    <citation type="submission" date="2018-03" db="EMBL/GenBank/DDBJ databases">
        <title>A comparative analysis of the Nautiliaceae.</title>
        <authorList>
            <person name="Grosche A."/>
            <person name="Smedile F."/>
            <person name="Vetriani C."/>
        </authorList>
    </citation>
    <scope>NUCLEOTIDE SEQUENCE [LARGE SCALE GENOMIC DNA]</scope>
    <source>
        <strain evidence="13">TB6</strain>
    </source>
</reference>
<comment type="similarity">
    <text evidence="9">Belongs to the dethiobiotin synthetase family.</text>
</comment>
<dbReference type="RefSeq" id="WP_123352610.1">
    <property type="nucleotide sequence ID" value="NZ_CP027432.2"/>
</dbReference>
<comment type="function">
    <text evidence="9">Catalyzes a mechanistically unusual reaction, the ATP-dependent insertion of CO2 between the N7 and N8 nitrogen atoms of 7,8-diaminopelargonic acid (DAPA, also called 7,8-diammoniononanoate) to form a ureido ring.</text>
</comment>
<keyword evidence="7 9" id="KW-0460">Magnesium</keyword>
<keyword evidence="13" id="KW-1185">Reference proteome</keyword>
<comment type="caution">
    <text evidence="9">Lacks conserved residue(s) required for the propagation of feature annotation.</text>
</comment>
<feature type="binding site" evidence="9">
    <location>
        <position position="110"/>
    </location>
    <ligand>
        <name>Mg(2+)</name>
        <dbReference type="ChEBI" id="CHEBI:18420"/>
    </ligand>
</feature>
<feature type="binding site" evidence="9">
    <location>
        <position position="48"/>
    </location>
    <ligand>
        <name>ATP</name>
        <dbReference type="ChEBI" id="CHEBI:30616"/>
    </ligand>
</feature>
<dbReference type="GO" id="GO:0000287">
    <property type="term" value="F:magnesium ion binding"/>
    <property type="evidence" value="ECO:0007669"/>
    <property type="project" value="UniProtKB-UniRule"/>
</dbReference>
<dbReference type="Gene3D" id="3.40.50.300">
    <property type="entry name" value="P-loop containing nucleotide triphosphate hydrolases"/>
    <property type="match status" value="1"/>
</dbReference>
<dbReference type="Proteomes" id="UP000272781">
    <property type="component" value="Unassembled WGS sequence"/>
</dbReference>
<evidence type="ECO:0000313" key="13">
    <source>
        <dbReference type="Proteomes" id="UP000298805"/>
    </source>
</evidence>
<dbReference type="HAMAP" id="MF_00336">
    <property type="entry name" value="BioD"/>
    <property type="match status" value="1"/>
</dbReference>
<organism evidence="11 12">
    <name type="scientific">Caminibacter pacificus</name>
    <dbReference type="NCBI Taxonomy" id="1424653"/>
    <lineage>
        <taxon>Bacteria</taxon>
        <taxon>Pseudomonadati</taxon>
        <taxon>Campylobacterota</taxon>
        <taxon>Epsilonproteobacteria</taxon>
        <taxon>Nautiliales</taxon>
        <taxon>Nautiliaceae</taxon>
        <taxon>Caminibacter</taxon>
    </lineage>
</organism>
<comment type="catalytic activity">
    <reaction evidence="9">
        <text>(7R,8S)-7,8-diammoniononanoate + CO2 + ATP = (4R,5S)-dethiobiotin + ADP + phosphate + 3 H(+)</text>
        <dbReference type="Rhea" id="RHEA:15805"/>
        <dbReference type="ChEBI" id="CHEBI:15378"/>
        <dbReference type="ChEBI" id="CHEBI:16526"/>
        <dbReference type="ChEBI" id="CHEBI:30616"/>
        <dbReference type="ChEBI" id="CHEBI:43474"/>
        <dbReference type="ChEBI" id="CHEBI:149469"/>
        <dbReference type="ChEBI" id="CHEBI:149473"/>
        <dbReference type="ChEBI" id="CHEBI:456216"/>
        <dbReference type="EC" id="6.3.3.3"/>
    </reaction>
</comment>
<dbReference type="GO" id="GO:0009102">
    <property type="term" value="P:biotin biosynthetic process"/>
    <property type="evidence" value="ECO:0007669"/>
    <property type="project" value="UniProtKB-UniRule"/>
</dbReference>
<keyword evidence="6 9" id="KW-0067">ATP-binding</keyword>
<accession>A0AAJ4RCX6</accession>
<dbReference type="GO" id="GO:0004141">
    <property type="term" value="F:dethiobiotin synthase activity"/>
    <property type="evidence" value="ECO:0007669"/>
    <property type="project" value="UniProtKB-UniRule"/>
</dbReference>
<evidence type="ECO:0000313" key="12">
    <source>
        <dbReference type="Proteomes" id="UP000272781"/>
    </source>
</evidence>
<feature type="active site" evidence="9">
    <location>
        <position position="36"/>
    </location>
</feature>
<comment type="subunit">
    <text evidence="9">Homodimer.</text>
</comment>
<dbReference type="PIRSF" id="PIRSF006755">
    <property type="entry name" value="DTB_synth"/>
    <property type="match status" value="1"/>
</dbReference>
<evidence type="ECO:0000256" key="4">
    <source>
        <dbReference type="ARBA" id="ARBA00022741"/>
    </source>
</evidence>
<evidence type="ECO:0000256" key="3">
    <source>
        <dbReference type="ARBA" id="ARBA00022723"/>
    </source>
</evidence>
<dbReference type="AlphaFoldDB" id="A0AAJ4RCX6"/>
<evidence type="ECO:0000256" key="1">
    <source>
        <dbReference type="ARBA" id="ARBA00022490"/>
    </source>
</evidence>
<evidence type="ECO:0000256" key="9">
    <source>
        <dbReference type="HAMAP-Rule" id="MF_00336"/>
    </source>
</evidence>
<name>A0AAJ4RCX6_9BACT</name>
<dbReference type="Proteomes" id="UP000298805">
    <property type="component" value="Chromosome"/>
</dbReference>
<evidence type="ECO:0000256" key="8">
    <source>
        <dbReference type="ARBA" id="ARBA00047386"/>
    </source>
</evidence>